<dbReference type="EMBL" id="CAJNOK010036125">
    <property type="protein sequence ID" value="CAF1519522.1"/>
    <property type="molecule type" value="Genomic_DNA"/>
</dbReference>
<reference evidence="2" key="1">
    <citation type="submission" date="2021-02" db="EMBL/GenBank/DDBJ databases">
        <authorList>
            <person name="Nowell W R."/>
        </authorList>
    </citation>
    <scope>NUCLEOTIDE SEQUENCE</scope>
</reference>
<sequence>MGALALTHFENFRINISVITKDILINLYHNLNVVGFKNICLINVGQPISENITKNYKNKIVIINFNTTIKKQHFHLCLTCFTTIRPNDLLMIQDIDEFLNVRNSNYLQNNYDLYDQFHFNDLRFGYVYEKTNDLINKKLLETNVYRRPHKGLGEYDDGDVQRLFNCSVVGGWTSCGNGNGKQMIKYGLIQELTPHFHKSKNNRSKILYVDMKQIRLQHYFIRTKENGLIKGGKWNKLTLVNGVIERNNYFKLIYDNSILTSKRLI</sequence>
<accession>A0A8S2TTI1</accession>
<evidence type="ECO:0000313" key="1">
    <source>
        <dbReference type="EMBL" id="CAF1519522.1"/>
    </source>
</evidence>
<protein>
    <submittedName>
        <fullName evidence="2">Uncharacterized protein</fullName>
    </submittedName>
</protein>
<proteinExistence type="predicted"/>
<evidence type="ECO:0000313" key="2">
    <source>
        <dbReference type="EMBL" id="CAF4306563.1"/>
    </source>
</evidence>
<organism evidence="2 3">
    <name type="scientific">Didymodactylos carnosus</name>
    <dbReference type="NCBI Taxonomy" id="1234261"/>
    <lineage>
        <taxon>Eukaryota</taxon>
        <taxon>Metazoa</taxon>
        <taxon>Spiralia</taxon>
        <taxon>Gnathifera</taxon>
        <taxon>Rotifera</taxon>
        <taxon>Eurotatoria</taxon>
        <taxon>Bdelloidea</taxon>
        <taxon>Philodinida</taxon>
        <taxon>Philodinidae</taxon>
        <taxon>Didymodactylos</taxon>
    </lineage>
</organism>
<comment type="caution">
    <text evidence="2">The sequence shown here is derived from an EMBL/GenBank/DDBJ whole genome shotgun (WGS) entry which is preliminary data.</text>
</comment>
<dbReference type="AlphaFoldDB" id="A0A8S2TTI1"/>
<dbReference type="Proteomes" id="UP000677228">
    <property type="component" value="Unassembled WGS sequence"/>
</dbReference>
<dbReference type="Proteomes" id="UP000682733">
    <property type="component" value="Unassembled WGS sequence"/>
</dbReference>
<evidence type="ECO:0000313" key="3">
    <source>
        <dbReference type="Proteomes" id="UP000682733"/>
    </source>
</evidence>
<gene>
    <name evidence="1" type="ORF">OVA965_LOCUS37721</name>
    <name evidence="2" type="ORF">TMI583_LOCUS38834</name>
</gene>
<name>A0A8S2TTI1_9BILA</name>
<dbReference type="EMBL" id="CAJOBA010058256">
    <property type="protein sequence ID" value="CAF4306563.1"/>
    <property type="molecule type" value="Genomic_DNA"/>
</dbReference>